<evidence type="ECO:0000256" key="3">
    <source>
        <dbReference type="ARBA" id="ARBA00023125"/>
    </source>
</evidence>
<dbReference type="Gene3D" id="2.40.330.10">
    <property type="entry name" value="DNA-binding pseudobarrel domain"/>
    <property type="match status" value="3"/>
</dbReference>
<evidence type="ECO:0000313" key="7">
    <source>
        <dbReference type="EMBL" id="POO02673.1"/>
    </source>
</evidence>
<dbReference type="InterPro" id="IPR003340">
    <property type="entry name" value="B3_DNA-bd"/>
</dbReference>
<dbReference type="EMBL" id="JXTC01000004">
    <property type="protein sequence ID" value="POO02673.1"/>
    <property type="molecule type" value="Genomic_DNA"/>
</dbReference>
<evidence type="ECO:0000259" key="6">
    <source>
        <dbReference type="PROSITE" id="PS50863"/>
    </source>
</evidence>
<dbReference type="InParanoid" id="A0A2P5FY02"/>
<name>A0A2P5FY02_TREOI</name>
<evidence type="ECO:0000256" key="2">
    <source>
        <dbReference type="ARBA" id="ARBA00023015"/>
    </source>
</evidence>
<dbReference type="GO" id="GO:0003677">
    <property type="term" value="F:DNA binding"/>
    <property type="evidence" value="ECO:0007669"/>
    <property type="project" value="UniProtKB-KW"/>
</dbReference>
<reference evidence="8" key="1">
    <citation type="submission" date="2016-06" db="EMBL/GenBank/DDBJ databases">
        <title>Parallel loss of symbiosis genes in relatives of nitrogen-fixing non-legume Parasponia.</title>
        <authorList>
            <person name="Van Velzen R."/>
            <person name="Holmer R."/>
            <person name="Bu F."/>
            <person name="Rutten L."/>
            <person name="Van Zeijl A."/>
            <person name="Liu W."/>
            <person name="Santuari L."/>
            <person name="Cao Q."/>
            <person name="Sharma T."/>
            <person name="Shen D."/>
            <person name="Roswanjaya Y."/>
            <person name="Wardhani T."/>
            <person name="Kalhor M.S."/>
            <person name="Jansen J."/>
            <person name="Van den Hoogen J."/>
            <person name="Gungor B."/>
            <person name="Hartog M."/>
            <person name="Hontelez J."/>
            <person name="Verver J."/>
            <person name="Yang W.-C."/>
            <person name="Schijlen E."/>
            <person name="Repin R."/>
            <person name="Schilthuizen M."/>
            <person name="Schranz E."/>
            <person name="Heidstra R."/>
            <person name="Miyata K."/>
            <person name="Fedorova E."/>
            <person name="Kohlen W."/>
            <person name="Bisseling T."/>
            <person name="Smit S."/>
            <person name="Geurts R."/>
        </authorList>
    </citation>
    <scope>NUCLEOTIDE SEQUENCE [LARGE SCALE GENOMIC DNA]</scope>
    <source>
        <strain evidence="8">cv. RG33-2</strain>
    </source>
</reference>
<keyword evidence="8" id="KW-1185">Reference proteome</keyword>
<dbReference type="InterPro" id="IPR015300">
    <property type="entry name" value="DNA-bd_pseudobarrel_sf"/>
</dbReference>
<comment type="subcellular location">
    <subcellularLocation>
        <location evidence="1">Nucleus</location>
    </subcellularLocation>
</comment>
<protein>
    <submittedName>
        <fullName evidence="7">B3 DNA binding domain containing protein</fullName>
    </submittedName>
</protein>
<feature type="domain" description="TF-B3" evidence="6">
    <location>
        <begin position="1"/>
        <end position="92"/>
    </location>
</feature>
<proteinExistence type="predicted"/>
<dbReference type="SUPFAM" id="SSF101936">
    <property type="entry name" value="DNA-binding pseudobarrel domain"/>
    <property type="match status" value="3"/>
</dbReference>
<evidence type="ECO:0000256" key="1">
    <source>
        <dbReference type="ARBA" id="ARBA00004123"/>
    </source>
</evidence>
<dbReference type="OrthoDB" id="1109907at2759"/>
<dbReference type="Proteomes" id="UP000237000">
    <property type="component" value="Unassembled WGS sequence"/>
</dbReference>
<feature type="domain" description="TF-B3" evidence="6">
    <location>
        <begin position="333"/>
        <end position="432"/>
    </location>
</feature>
<sequence>FNCDREKLQLPLHFILSYVTTQGYVVLSVPNGRSWYAELRITPPSSSNRVARLCHGWPEFSNDNNLEFGDVCVFKLLDKPEISFEVSIVRFAEWSRGQYATRLSGGTINDETGEPSSLDGFPAKEASGCMSIPSKTSQRPWTATEKARILDSIPFESEGPFCKVLMQRTYVGFNCKIVQLPIQFVMRYIKTQGHVILSVPNGRSWNAKLRITPPDGPNCEARLCKGWREFANDNNLKAGDVCIFKLLDRPEISFEVSIVSFAEWSKGEYATRLSGGTINDEIGEPGSLDSFPAKQASGCMFTPGKRRQCPLTYTEKARILDSIPFESERPFFKVLMQPTNAGFKCKQLQLPIQFVLRYVKTQCHVILSVPNGRSWNAELRITPPAGPKCEARLYKGWREFANDNNLKVGDVCIFKLLDRPEISFEVSIVRSAEHDSFRGSQDKL</sequence>
<keyword evidence="2" id="KW-0805">Transcription regulation</keyword>
<comment type="caution">
    <text evidence="7">The sequence shown here is derived from an EMBL/GenBank/DDBJ whole genome shotgun (WGS) entry which is preliminary data.</text>
</comment>
<organism evidence="7 8">
    <name type="scientific">Trema orientale</name>
    <name type="common">Charcoal tree</name>
    <name type="synonym">Celtis orientalis</name>
    <dbReference type="NCBI Taxonomy" id="63057"/>
    <lineage>
        <taxon>Eukaryota</taxon>
        <taxon>Viridiplantae</taxon>
        <taxon>Streptophyta</taxon>
        <taxon>Embryophyta</taxon>
        <taxon>Tracheophyta</taxon>
        <taxon>Spermatophyta</taxon>
        <taxon>Magnoliopsida</taxon>
        <taxon>eudicotyledons</taxon>
        <taxon>Gunneridae</taxon>
        <taxon>Pentapetalae</taxon>
        <taxon>rosids</taxon>
        <taxon>fabids</taxon>
        <taxon>Rosales</taxon>
        <taxon>Cannabaceae</taxon>
        <taxon>Trema</taxon>
    </lineage>
</organism>
<evidence type="ECO:0000256" key="4">
    <source>
        <dbReference type="ARBA" id="ARBA00023163"/>
    </source>
</evidence>
<dbReference type="AlphaFoldDB" id="A0A2P5FY02"/>
<dbReference type="SMART" id="SM01019">
    <property type="entry name" value="B3"/>
    <property type="match status" value="3"/>
</dbReference>
<keyword evidence="4" id="KW-0804">Transcription</keyword>
<dbReference type="PANTHER" id="PTHR31391">
    <property type="entry name" value="B3 DOMAIN-CONTAINING PROTEIN OS11G0197600-RELATED"/>
    <property type="match status" value="1"/>
</dbReference>
<dbReference type="PANTHER" id="PTHR31391:SF151">
    <property type="entry name" value="B3 DOMAIN-CONTAINING PROTEIN REM19-LIKE"/>
    <property type="match status" value="1"/>
</dbReference>
<keyword evidence="3" id="KW-0238">DNA-binding</keyword>
<gene>
    <name evidence="7" type="ORF">TorRG33x02_016590</name>
</gene>
<dbReference type="GO" id="GO:0005634">
    <property type="term" value="C:nucleus"/>
    <property type="evidence" value="ECO:0007669"/>
    <property type="project" value="UniProtKB-SubCell"/>
</dbReference>
<feature type="non-terminal residue" evidence="7">
    <location>
        <position position="1"/>
    </location>
</feature>
<evidence type="ECO:0000313" key="8">
    <source>
        <dbReference type="Proteomes" id="UP000237000"/>
    </source>
</evidence>
<dbReference type="Pfam" id="PF02362">
    <property type="entry name" value="B3"/>
    <property type="match status" value="3"/>
</dbReference>
<dbReference type="InterPro" id="IPR044837">
    <property type="entry name" value="REM16-like"/>
</dbReference>
<dbReference type="CDD" id="cd10017">
    <property type="entry name" value="B3_DNA"/>
    <property type="match status" value="3"/>
</dbReference>
<keyword evidence="5" id="KW-0539">Nucleus</keyword>
<accession>A0A2P5FY02</accession>
<evidence type="ECO:0000256" key="5">
    <source>
        <dbReference type="ARBA" id="ARBA00023242"/>
    </source>
</evidence>
<feature type="domain" description="TF-B3" evidence="6">
    <location>
        <begin position="195"/>
        <end position="262"/>
    </location>
</feature>
<dbReference type="PROSITE" id="PS50863">
    <property type="entry name" value="B3"/>
    <property type="match status" value="3"/>
</dbReference>